<organism evidence="1 2">
    <name type="scientific">Desulfobotulus pelophilus</name>
    <dbReference type="NCBI Taxonomy" id="2823377"/>
    <lineage>
        <taxon>Bacteria</taxon>
        <taxon>Pseudomonadati</taxon>
        <taxon>Thermodesulfobacteriota</taxon>
        <taxon>Desulfobacteria</taxon>
        <taxon>Desulfobacterales</taxon>
        <taxon>Desulfobacteraceae</taxon>
        <taxon>Desulfobotulus</taxon>
    </lineage>
</organism>
<dbReference type="EMBL" id="JAPFPW010000008">
    <property type="protein sequence ID" value="MCW7754075.1"/>
    <property type="molecule type" value="Genomic_DNA"/>
</dbReference>
<evidence type="ECO:0000313" key="1">
    <source>
        <dbReference type="EMBL" id="MCW7754075.1"/>
    </source>
</evidence>
<protein>
    <recommendedName>
        <fullName evidence="3">YtxH domain-containing protein</fullName>
    </recommendedName>
</protein>
<dbReference type="RefSeq" id="WP_265424983.1">
    <property type="nucleotide sequence ID" value="NZ_JAPFPW010000008.1"/>
</dbReference>
<sequence>MSHTNTPYYYYPQAGYNSAPQEYNTAYSYGYQAVPNEYLVHSDGQTYYYPPQAPGTFESWVDFRNSGYIKGFVVGAAAALVLTNPTIQKALVGGVVKIWSAVQGGVEEVKEQIQDIRAEMSQKES</sequence>
<evidence type="ECO:0008006" key="3">
    <source>
        <dbReference type="Google" id="ProtNLM"/>
    </source>
</evidence>
<gene>
    <name evidence="1" type="ORF">OOT00_08755</name>
</gene>
<dbReference type="Proteomes" id="UP001209681">
    <property type="component" value="Unassembled WGS sequence"/>
</dbReference>
<proteinExistence type="predicted"/>
<reference evidence="1 2" key="1">
    <citation type="submission" date="2022-11" db="EMBL/GenBank/DDBJ databases">
        <title>Desulfobotulus tamanensis H1 sp. nov. - anaerobic, alkaliphilic, sulphate reducing bacterium isolated from terrestrial mud volcano.</title>
        <authorList>
            <person name="Frolova A."/>
            <person name="Merkel A.Y."/>
            <person name="Slobodkin A.I."/>
        </authorList>
    </citation>
    <scope>NUCLEOTIDE SEQUENCE [LARGE SCALE GENOMIC DNA]</scope>
    <source>
        <strain evidence="1 2">H1</strain>
    </source>
</reference>
<comment type="caution">
    <text evidence="1">The sequence shown here is derived from an EMBL/GenBank/DDBJ whole genome shotgun (WGS) entry which is preliminary data.</text>
</comment>
<keyword evidence="2" id="KW-1185">Reference proteome</keyword>
<name>A0ABT3N9E6_9BACT</name>
<accession>A0ABT3N9E6</accession>
<evidence type="ECO:0000313" key="2">
    <source>
        <dbReference type="Proteomes" id="UP001209681"/>
    </source>
</evidence>